<sequence>MLQTCLDHLNLRGTDSRNPQLESIVASVFKYIMDKPNFGTVFSESLRSTEINEQLLEHLSNVLHLSVSERIGIGFALSDLENIDVILCGKNFCMAQIEKLCANPVPVNSAEQIQNIVMFLQRSSDLSKHLDSLMQMLSLVQFKDLTEFALTPVLPDDLREAKYLREMDLFHECIDNDFDDILAEMEKEMSMGDVMKELGYGCTVDDTQCKEILSLFLPLTEINLSRILGTIAHTHAGLEDNHNAFSTFGLALGCGNHSDLPPLSSWNVDVLVKTIKQLAPSTNWTQVIENLDYEGFYIPNEEAFSFFMSVYKYACQDPFPLHAICGGVWKNAEGQLSFLKYAVTAPPEIFTFGHSARQLTYVDAVHGHKLQLGHANHAWLCLDLLDVLCQLAERGYASFVQSMLEYPLKNCPEVLLLGMAHVNTIYNLIQYEVSFTVFPMLIKNTMCSGMILHLWHVNPNLVLRGFVDTHNTEPDSLIRILDICQELKILSSVLEMVPSLSAIRLAVLAAQKELVDLEKWLSGNLSTYKDFFFEECLKFVKEIQFGRSQDFSAKPFLHSGALLNLYMEKITTIMKVLKSHTGLITSAKLLDELEKLHATILDSNPKLQNGGASESSATDGYADDIEAEANSYFHQMFSGHLTIEAMVQMLARFKDSSVKREHSIYECMIANLFEEYRFFPKYPDRQLRIAAVLFGSIIKHQLVTHLTLGIALRGVLDALRKPADSKMFVFGTKALEQFVDRLIEWPQYCNHILQISHLRSTHSELVAFIERALARISAGHLEPDGTNSASTVHQLGSSQATSGNGEVNSSSIAQSGPQHSSQIQLQARNESSLDERHKISAPSSNDVKPLLSSTGQPSVVPLGDNSSVQKLQNTISAPAMLSASPGFVRPSRGVTSTKFGSALNIETLVAAAERRETPIEAPASEAQDKISFIINNISALNIEAKAREFTEILKEQYYPWFAQYMVMKRASIEPNFHDLYLKFLDKVNSKALNKEIVQATYENCKVLLGSELIKSSSEERSLLKNLGSWLGKLTIGRNQVLRAREIDPKSLIIEAYEKGLMIAVIPFTSKVLEPCQSSLAYQPPNPWTMGILGLLAEIYSMPNLKMNLKFDIEVLFKNLGVDMKDITPTSLLKERKREIEGNPDFSNKDVGASQPQMIPEVKPGIISPLNHVELPLEVASPPNSGGPTHLMSQYAAPLRLSSGTLMEDEKLAALGLSDQLPSAQGLFTQSQTPFSVSQLSTPIPNIGTHVIINQKLSTLGLHLHFQRVVPIAMDRAIKEIVSGIVQRSVSIATQTTKELVLKDYAMESDETRIYNAAHLMVASLAGSLAHVTCKEPLRTSISSQLRTSLQGLSIANELLEQAVQLVTNDNLDLGCAVIEQAATDKAIQTIDGEITQQLSLRRKHREGVGSSLFDPSMYAPGSMGVVPEALRPKPGHLSVSQQRVYEDFVRLPWQNQSNQSSHAMSAGSLTSSSDAGLTGAYSLAAGQVNPGYSASAGNTEFEAVSRSLDVSSGSIESSSAALLSVPSTNIVTADSGGIQHNSENDSVNASFTPTAPAPELLSVDSTEAGKEPGATSQSLPSPVTPERLGSGALEPLLNTRDALDKYHILAQKLDALVASDATEADVQGVISEVPEIILRCISRDEAALAVAQKVFKGLYENASNSLHVGAHLAILAAIRDVCKLVVKELTRWVVLFNFFLYLAPDLMVPYYAIVIYSDEDRKFNKDITVGLIRSELLNLAEYNVQMAKLIDGGRNKAAMEFAISLLQTLVTDESRVVSELHNLVDALAKVAAKPGSSESLQQLIEIVKNPVANVTASGATAGMDDKARQSKDKKAPSLSTANREDYNSMEPVDPDPAGFSDQDSYFLLHAHVWCMNSTQVYVLFKEWYHICELPGTNDAACTRYILQLHQSGLLKGDDMTDRFFRNLTKIAVEHSIQSESPQQVQSVSFHTIDSYAKLVSSILKCLPVEQGSTKIFLLSKILTVTVRFILKDEEEKKASFNPRPYFRLFINWLLDLGSLDPAIDGANIQILTAFANAFHALQPLKVPAFSFAWLELVSHRSFMPKLLIGNSQKGWPFIQRLLVDLLQFLEPFLRNAELGVPVRFLYKGTLRVLLVLLHDFPEFLCDYHFTFCDVIPPSCIQMRNIILSAFPRNMRLPDPSTPNLKIDLLPEIRDAPRILSDVDAALRAKQMKADVDEYLKTAQPGSSFLTELKQKLLLPPSEVASAGTRYNVPLINSLVLYVGMQAIQQLQTRTPHAQSTGNNSSLTVFLVSAALDIFQTLIQDLDTEGRYLFLNAAANQLRYPNNHTHYFSFVLLYLYAEANQEIIQEQITRVLFERLIVNRPHPWGLLITFIELIKNPRYNFWNQSFIRCAPEIEKLFESVARSCGGLKPVEDSMVSGWVSDSTH</sequence>
<dbReference type="EMBL" id="CM047736">
    <property type="protein sequence ID" value="KAJ0053093.1"/>
    <property type="molecule type" value="Genomic_DNA"/>
</dbReference>
<accession>A0ACC0ZJV7</accession>
<evidence type="ECO:0000313" key="1">
    <source>
        <dbReference type="EMBL" id="KAJ0053093.1"/>
    </source>
</evidence>
<proteinExistence type="predicted"/>
<protein>
    <submittedName>
        <fullName evidence="1">Uncharacterized protein</fullName>
    </submittedName>
</protein>
<keyword evidence="2" id="KW-1185">Reference proteome</keyword>
<name>A0ACC0ZJV7_9ROSI</name>
<dbReference type="Proteomes" id="UP001163603">
    <property type="component" value="Chromosome 1"/>
</dbReference>
<organism evidence="1 2">
    <name type="scientific">Pistacia integerrima</name>
    <dbReference type="NCBI Taxonomy" id="434235"/>
    <lineage>
        <taxon>Eukaryota</taxon>
        <taxon>Viridiplantae</taxon>
        <taxon>Streptophyta</taxon>
        <taxon>Embryophyta</taxon>
        <taxon>Tracheophyta</taxon>
        <taxon>Spermatophyta</taxon>
        <taxon>Magnoliopsida</taxon>
        <taxon>eudicotyledons</taxon>
        <taxon>Gunneridae</taxon>
        <taxon>Pentapetalae</taxon>
        <taxon>rosids</taxon>
        <taxon>malvids</taxon>
        <taxon>Sapindales</taxon>
        <taxon>Anacardiaceae</taxon>
        <taxon>Pistacia</taxon>
    </lineage>
</organism>
<comment type="caution">
    <text evidence="1">The sequence shown here is derived from an EMBL/GenBank/DDBJ whole genome shotgun (WGS) entry which is preliminary data.</text>
</comment>
<gene>
    <name evidence="1" type="ORF">Pint_00167</name>
</gene>
<evidence type="ECO:0000313" key="2">
    <source>
        <dbReference type="Proteomes" id="UP001163603"/>
    </source>
</evidence>
<reference evidence="2" key="1">
    <citation type="journal article" date="2023" name="G3 (Bethesda)">
        <title>Genome assembly and association tests identify interacting loci associated with vigor, precocity, and sex in interspecific pistachio rootstocks.</title>
        <authorList>
            <person name="Palmer W."/>
            <person name="Jacygrad E."/>
            <person name="Sagayaradj S."/>
            <person name="Cavanaugh K."/>
            <person name="Han R."/>
            <person name="Bertier L."/>
            <person name="Beede B."/>
            <person name="Kafkas S."/>
            <person name="Golino D."/>
            <person name="Preece J."/>
            <person name="Michelmore R."/>
        </authorList>
    </citation>
    <scope>NUCLEOTIDE SEQUENCE [LARGE SCALE GENOMIC DNA]</scope>
</reference>